<keyword evidence="2" id="KW-1185">Reference proteome</keyword>
<protein>
    <submittedName>
        <fullName evidence="1">Uncharacterized protein</fullName>
    </submittedName>
</protein>
<evidence type="ECO:0000313" key="2">
    <source>
        <dbReference type="Proteomes" id="UP000005850"/>
    </source>
</evidence>
<dbReference type="HOGENOM" id="CLU_2328288_0_0_9"/>
<proteinExistence type="predicted"/>
<dbReference type="KEGG" id="blr:BRLA_c037820"/>
<evidence type="ECO:0000313" key="1">
    <source>
        <dbReference type="EMBL" id="AIG28082.1"/>
    </source>
</evidence>
<name>A0A075R603_BRELA</name>
<accession>A0A075R603</accession>
<sequence length="98" mass="11285">MGEHMILLGKRHFLHAQQQNIQVKGWRFCLPAGCRFIATRDGYPENDHAISLFKKSEKIAQMILRRSNGEFQFIMEAVSSDYAVEIIGLSKTVVFQEK</sequence>
<dbReference type="Proteomes" id="UP000005850">
    <property type="component" value="Chromosome"/>
</dbReference>
<dbReference type="AlphaFoldDB" id="A0A075R603"/>
<dbReference type="EMBL" id="CP007806">
    <property type="protein sequence ID" value="AIG28082.1"/>
    <property type="molecule type" value="Genomic_DNA"/>
</dbReference>
<reference evidence="1 2" key="1">
    <citation type="journal article" date="2011" name="J. Bacteriol.">
        <title>Genome sequence of Brevibacillus laterosporus LMG 15441, a pathogen of invertebrates.</title>
        <authorList>
            <person name="Djukic M."/>
            <person name="Poehlein A."/>
            <person name="Thurmer A."/>
            <person name="Daniel R."/>
        </authorList>
    </citation>
    <scope>NUCLEOTIDE SEQUENCE [LARGE SCALE GENOMIC DNA]</scope>
    <source>
        <strain evidence="1 2">LMG 15441</strain>
    </source>
</reference>
<organism evidence="1 2">
    <name type="scientific">Brevibacillus laterosporus LMG 15441</name>
    <dbReference type="NCBI Taxonomy" id="1042163"/>
    <lineage>
        <taxon>Bacteria</taxon>
        <taxon>Bacillati</taxon>
        <taxon>Bacillota</taxon>
        <taxon>Bacilli</taxon>
        <taxon>Bacillales</taxon>
        <taxon>Paenibacillaceae</taxon>
        <taxon>Brevibacillus</taxon>
    </lineage>
</organism>
<gene>
    <name evidence="1" type="ORF">BRLA_c037820</name>
</gene>
<dbReference type="RefSeq" id="WP_003340054.1">
    <property type="nucleotide sequence ID" value="NZ_CP007806.1"/>
</dbReference>